<sequence>MPSPESIPALDTPIVALATAASSATFYMTLLPIPAPSGNYARDRTSVLFCKCNCTISQKIGYPHTRMPSSPDDFVLLSPADLGELGDYTCGSEEKRAEPEKRLHFYFCKTCGVRYFSLYTYGEDEGEVVDLVIGDSVRGVGEDGEGNQDVSELSRAWKCKKESWIEDSSQGGQTGYLSIGAHTIEPDQEGFDLVELGKEKKMKYLDGRNQREKSRYDCPHTGGTW</sequence>
<organism evidence="1 2">
    <name type="scientific">Cryomyces minteri</name>
    <dbReference type="NCBI Taxonomy" id="331657"/>
    <lineage>
        <taxon>Eukaryota</taxon>
        <taxon>Fungi</taxon>
        <taxon>Dikarya</taxon>
        <taxon>Ascomycota</taxon>
        <taxon>Pezizomycotina</taxon>
        <taxon>Dothideomycetes</taxon>
        <taxon>Dothideomycetes incertae sedis</taxon>
        <taxon>Cryomyces</taxon>
    </lineage>
</organism>
<dbReference type="Gene3D" id="2.170.150.70">
    <property type="match status" value="1"/>
</dbReference>
<name>A0A4U0XRY6_9PEZI</name>
<gene>
    <name evidence="1" type="ORF">B0A49_01309</name>
</gene>
<dbReference type="OrthoDB" id="3930719at2759"/>
<evidence type="ECO:0008006" key="3">
    <source>
        <dbReference type="Google" id="ProtNLM"/>
    </source>
</evidence>
<dbReference type="EMBL" id="NAJN01000153">
    <property type="protein sequence ID" value="TKA78183.1"/>
    <property type="molecule type" value="Genomic_DNA"/>
</dbReference>
<keyword evidence="2" id="KW-1185">Reference proteome</keyword>
<dbReference type="STRING" id="331657.A0A4U0XRY6"/>
<dbReference type="Proteomes" id="UP000308768">
    <property type="component" value="Unassembled WGS sequence"/>
</dbReference>
<dbReference type="SUPFAM" id="SSF51316">
    <property type="entry name" value="Mss4-like"/>
    <property type="match status" value="1"/>
</dbReference>
<evidence type="ECO:0000313" key="2">
    <source>
        <dbReference type="Proteomes" id="UP000308768"/>
    </source>
</evidence>
<dbReference type="InterPro" id="IPR011057">
    <property type="entry name" value="Mss4-like_sf"/>
</dbReference>
<dbReference type="AlphaFoldDB" id="A0A4U0XRY6"/>
<comment type="caution">
    <text evidence="1">The sequence shown here is derived from an EMBL/GenBank/DDBJ whole genome shotgun (WGS) entry which is preliminary data.</text>
</comment>
<protein>
    <recommendedName>
        <fullName evidence="3">CENP-V/GFA domain-containing protein</fullName>
    </recommendedName>
</protein>
<accession>A0A4U0XRY6</accession>
<proteinExistence type="predicted"/>
<evidence type="ECO:0000313" key="1">
    <source>
        <dbReference type="EMBL" id="TKA78183.1"/>
    </source>
</evidence>
<reference evidence="1 2" key="1">
    <citation type="submission" date="2017-03" db="EMBL/GenBank/DDBJ databases">
        <title>Genomes of endolithic fungi from Antarctica.</title>
        <authorList>
            <person name="Coleine C."/>
            <person name="Masonjones S."/>
            <person name="Stajich J.E."/>
        </authorList>
    </citation>
    <scope>NUCLEOTIDE SEQUENCE [LARGE SCALE GENOMIC DNA]</scope>
    <source>
        <strain evidence="1 2">CCFEE 5187</strain>
    </source>
</reference>